<dbReference type="Gene3D" id="1.10.10.10">
    <property type="entry name" value="Winged helix-like DNA-binding domain superfamily/Winged helix DNA-binding domain"/>
    <property type="match status" value="1"/>
</dbReference>
<protein>
    <submittedName>
        <fullName evidence="1">Helix-turn-helix domain-containing protein</fullName>
    </submittedName>
</protein>
<accession>A0A1H3WFQ5</accession>
<keyword evidence="2" id="KW-1185">Reference proteome</keyword>
<dbReference type="EMBL" id="FNQR01000001">
    <property type="protein sequence ID" value="SDZ85979.1"/>
    <property type="molecule type" value="Genomic_DNA"/>
</dbReference>
<reference evidence="1 2" key="1">
    <citation type="submission" date="2016-10" db="EMBL/GenBank/DDBJ databases">
        <authorList>
            <person name="de Groot N.N."/>
        </authorList>
    </citation>
    <scope>NUCLEOTIDE SEQUENCE [LARGE SCALE GENOMIC DNA]</scope>
    <source>
        <strain evidence="1 2">CCM7597</strain>
    </source>
</reference>
<dbReference type="AlphaFoldDB" id="A0A1H3WFQ5"/>
<dbReference type="Proteomes" id="UP000198584">
    <property type="component" value="Unassembled WGS sequence"/>
</dbReference>
<name>A0A1H3WFQ5_9BACI</name>
<evidence type="ECO:0000313" key="1">
    <source>
        <dbReference type="EMBL" id="SDZ85979.1"/>
    </source>
</evidence>
<organism evidence="1 2">
    <name type="scientific">Thalassobacillus cyri</name>
    <dbReference type="NCBI Taxonomy" id="571932"/>
    <lineage>
        <taxon>Bacteria</taxon>
        <taxon>Bacillati</taxon>
        <taxon>Bacillota</taxon>
        <taxon>Bacilli</taxon>
        <taxon>Bacillales</taxon>
        <taxon>Bacillaceae</taxon>
        <taxon>Thalassobacillus</taxon>
    </lineage>
</organism>
<sequence>MKIQEISKLQSFTNKQNMDLRVRAFLFHHKAELSAGALDVLKFIWRHSVKYPGVSFAKNETIEKKTGRSRSTVIRAINTFVEKGLLKRVPATRPNGKRGVNILVILPKDETSAPWLEKEDQKPSEKINIKPESVEEKATPQTAQKRDFDTDYLPSYIPKAFTSLTQAFLPIDAICSAWKSVTHAFRKFQLNYPVDHYIEVINRTFKQSIFAQKKGMIKKTFLGYFYGGIVQTFTQVYRNEVMEDPSTLYYDWLNA</sequence>
<gene>
    <name evidence="1" type="ORF">SAMN05421743_101447</name>
</gene>
<dbReference type="InterPro" id="IPR036388">
    <property type="entry name" value="WH-like_DNA-bd_sf"/>
</dbReference>
<proteinExistence type="predicted"/>
<evidence type="ECO:0000313" key="2">
    <source>
        <dbReference type="Proteomes" id="UP000198584"/>
    </source>
</evidence>
<dbReference type="Pfam" id="PF13730">
    <property type="entry name" value="HTH_36"/>
    <property type="match status" value="1"/>
</dbReference>
<dbReference type="RefSeq" id="WP_093041829.1">
    <property type="nucleotide sequence ID" value="NZ_FNQR01000001.1"/>
</dbReference>
<dbReference type="OrthoDB" id="2697418at2"/>
<dbReference type="STRING" id="571932.SAMN05421743_101447"/>